<sequence length="362" mass="38923">MTNQPHPAVSFQGVTRRYGPVTAVDNLSLDIAQGEFFALLGSSGSGKTTLLTLLAGFDRPNEGQVFMSGTSISDVPPHKRQIGVVFQNYALFPHLTAAENVAYPLKMRGVSRSEREERVKAALGLVNLSDRMAAYPIQLSGGQQQRVALARALVFSPAILLMDEPLGALDRRLRDQMQQELKRIQHELGITVIYVTHDQSEAMAMADRIGIMSGGRLLQVADPETIYAAPSSHFIARFIGECSILRVSGTDEGRGYEIAGARQALLSPATGAFDIVVRPENVTIRSPLKTRTEQTFGVSATIREATYLGAGWRVALQLSDGQSLLANVMRGDDLAGSLAPGAPVIAQWQPASVAVLPTEGST</sequence>
<dbReference type="InterPro" id="IPR008995">
    <property type="entry name" value="Mo/tungstate-bd_C_term_dom"/>
</dbReference>
<keyword evidence="5 7" id="KW-1278">Translocase</keyword>
<dbReference type="GO" id="GO:0005524">
    <property type="term" value="F:ATP binding"/>
    <property type="evidence" value="ECO:0007669"/>
    <property type="project" value="UniProtKB-KW"/>
</dbReference>
<dbReference type="NCBIfam" id="TIGR01187">
    <property type="entry name" value="potA"/>
    <property type="match status" value="1"/>
</dbReference>
<dbReference type="Pfam" id="PF08402">
    <property type="entry name" value="TOBE_2"/>
    <property type="match status" value="1"/>
</dbReference>
<keyword evidence="4 7" id="KW-0067">ATP-binding</keyword>
<dbReference type="PROSITE" id="PS50893">
    <property type="entry name" value="ABC_TRANSPORTER_2"/>
    <property type="match status" value="1"/>
</dbReference>
<dbReference type="SUPFAM" id="SSF50331">
    <property type="entry name" value="MOP-like"/>
    <property type="match status" value="1"/>
</dbReference>
<dbReference type="PANTHER" id="PTHR42781:SF4">
    <property type="entry name" value="SPERMIDINE_PUTRESCINE IMPORT ATP-BINDING PROTEIN POTA"/>
    <property type="match status" value="1"/>
</dbReference>
<evidence type="ECO:0000256" key="3">
    <source>
        <dbReference type="ARBA" id="ARBA00022741"/>
    </source>
</evidence>
<evidence type="ECO:0000256" key="1">
    <source>
        <dbReference type="ARBA" id="ARBA00022448"/>
    </source>
</evidence>
<dbReference type="EC" id="7.6.2.11" evidence="7"/>
<comment type="subunit">
    <text evidence="7">The complex is composed of two ATP-binding proteins (PotA), two transmembrane proteins (PotB and PotC) and a solute-binding protein (PotD).</text>
</comment>
<dbReference type="InterPro" id="IPR005893">
    <property type="entry name" value="PotA-like"/>
</dbReference>
<evidence type="ECO:0000256" key="6">
    <source>
        <dbReference type="ARBA" id="ARBA00023136"/>
    </source>
</evidence>
<dbReference type="Proteomes" id="UP000663946">
    <property type="component" value="Plasmid pQ15_94_4"/>
</dbReference>
<dbReference type="InterPro" id="IPR013611">
    <property type="entry name" value="Transp-assoc_OB_typ2"/>
</dbReference>
<proteinExistence type="inferred from homology"/>
<dbReference type="InterPro" id="IPR003439">
    <property type="entry name" value="ABC_transporter-like_ATP-bd"/>
</dbReference>
<dbReference type="Pfam" id="PF00005">
    <property type="entry name" value="ABC_tran"/>
    <property type="match status" value="1"/>
</dbReference>
<geneLocation type="plasmid" evidence="9 10">
    <name>pQ15_94_4</name>
</geneLocation>
<dbReference type="PROSITE" id="PS00211">
    <property type="entry name" value="ABC_TRANSPORTER_1"/>
    <property type="match status" value="1"/>
</dbReference>
<keyword evidence="2 7" id="KW-1003">Cell membrane</keyword>
<comment type="similarity">
    <text evidence="7">Belongs to the ABC transporter superfamily. Spermidine/putrescine importer (TC 3.A.1.11.1) family.</text>
</comment>
<evidence type="ECO:0000259" key="8">
    <source>
        <dbReference type="PROSITE" id="PS50893"/>
    </source>
</evidence>
<dbReference type="SMART" id="SM00382">
    <property type="entry name" value="AAA"/>
    <property type="match status" value="1"/>
</dbReference>
<comment type="function">
    <text evidence="7">Part of the ABC transporter complex PotABCD involved in spermidine/putrescine import. Responsible for energy coupling to the transport system.</text>
</comment>
<accession>A0AAJ4N9V5</accession>
<feature type="domain" description="ABC transporter" evidence="8">
    <location>
        <begin position="9"/>
        <end position="239"/>
    </location>
</feature>
<dbReference type="InterPro" id="IPR017871">
    <property type="entry name" value="ABC_transporter-like_CS"/>
</dbReference>
<evidence type="ECO:0000256" key="4">
    <source>
        <dbReference type="ARBA" id="ARBA00022840"/>
    </source>
</evidence>
<dbReference type="InterPro" id="IPR050093">
    <property type="entry name" value="ABC_SmlMolc_Importer"/>
</dbReference>
<evidence type="ECO:0000256" key="2">
    <source>
        <dbReference type="ARBA" id="ARBA00022475"/>
    </source>
</evidence>
<dbReference type="RefSeq" id="WP_333722967.1">
    <property type="nucleotide sequence ID" value="NZ_CP049221.1"/>
</dbReference>
<evidence type="ECO:0000313" key="10">
    <source>
        <dbReference type="Proteomes" id="UP000663946"/>
    </source>
</evidence>
<keyword evidence="3 7" id="KW-0547">Nucleotide-binding</keyword>
<dbReference type="FunFam" id="3.40.50.300:FF:000133">
    <property type="entry name" value="Spermidine/putrescine import ATP-binding protein PotA"/>
    <property type="match status" value="1"/>
</dbReference>
<dbReference type="GO" id="GO:0015847">
    <property type="term" value="P:putrescine transport"/>
    <property type="evidence" value="ECO:0007669"/>
    <property type="project" value="UniProtKB-ARBA"/>
</dbReference>
<protein>
    <recommendedName>
        <fullName evidence="7">Spermidine/putrescine import ATP-binding protein PotA</fullName>
        <ecNumber evidence="7">7.6.2.11</ecNumber>
    </recommendedName>
</protein>
<dbReference type="PANTHER" id="PTHR42781">
    <property type="entry name" value="SPERMIDINE/PUTRESCINE IMPORT ATP-BINDING PROTEIN POTA"/>
    <property type="match status" value="1"/>
</dbReference>
<comment type="catalytic activity">
    <reaction evidence="7">
        <text>ATP + H2O + polyamine-[polyamine-binding protein]Side 1 = ADP + phosphate + polyamineSide 2 + [polyamine-binding protein]Side 1.</text>
        <dbReference type="EC" id="7.6.2.11"/>
    </reaction>
</comment>
<gene>
    <name evidence="7 9" type="primary">potA</name>
    <name evidence="9" type="ORF">G6M86_29215</name>
</gene>
<name>A0AAJ4N9V5_AGRTU</name>
<reference evidence="9" key="1">
    <citation type="submission" date="2020-02" db="EMBL/GenBank/DDBJ databases">
        <title>Unexpected conservation and global transmission of agrobacterial virulence plasmids.</title>
        <authorList>
            <person name="Weisberg A.J."/>
            <person name="Davis E.W. II"/>
            <person name="Tabima J.R."/>
            <person name="Belcher M.S."/>
            <person name="Miller M."/>
            <person name="Kuo C.-H."/>
            <person name="Loper J.E."/>
            <person name="Grunwald N.J."/>
            <person name="Putnam M.L."/>
            <person name="Chang J.H."/>
        </authorList>
    </citation>
    <scope>NUCLEOTIDE SEQUENCE</scope>
    <source>
        <strain evidence="9">Q15/94</strain>
        <plasmid evidence="9">pQ15_94_4</plasmid>
    </source>
</reference>
<evidence type="ECO:0000256" key="7">
    <source>
        <dbReference type="RuleBase" id="RU364083"/>
    </source>
</evidence>
<keyword evidence="1 7" id="KW-0813">Transport</keyword>
<dbReference type="AlphaFoldDB" id="A0AAJ4N9V5"/>
<dbReference type="GO" id="GO:0016887">
    <property type="term" value="F:ATP hydrolysis activity"/>
    <property type="evidence" value="ECO:0007669"/>
    <property type="project" value="InterPro"/>
</dbReference>
<dbReference type="SUPFAM" id="SSF52540">
    <property type="entry name" value="P-loop containing nucleoside triphosphate hydrolases"/>
    <property type="match status" value="1"/>
</dbReference>
<dbReference type="GO" id="GO:0043190">
    <property type="term" value="C:ATP-binding cassette (ABC) transporter complex"/>
    <property type="evidence" value="ECO:0007669"/>
    <property type="project" value="InterPro"/>
</dbReference>
<dbReference type="EMBL" id="CP049221">
    <property type="protein sequence ID" value="QTG17362.1"/>
    <property type="molecule type" value="Genomic_DNA"/>
</dbReference>
<dbReference type="Gene3D" id="3.40.50.300">
    <property type="entry name" value="P-loop containing nucleotide triphosphate hydrolases"/>
    <property type="match status" value="1"/>
</dbReference>
<keyword evidence="6 7" id="KW-0472">Membrane</keyword>
<dbReference type="InterPro" id="IPR003593">
    <property type="entry name" value="AAA+_ATPase"/>
</dbReference>
<organism evidence="9 10">
    <name type="scientific">Agrobacterium tumefaciens</name>
    <dbReference type="NCBI Taxonomy" id="358"/>
    <lineage>
        <taxon>Bacteria</taxon>
        <taxon>Pseudomonadati</taxon>
        <taxon>Pseudomonadota</taxon>
        <taxon>Alphaproteobacteria</taxon>
        <taxon>Hyphomicrobiales</taxon>
        <taxon>Rhizobiaceae</taxon>
        <taxon>Rhizobium/Agrobacterium group</taxon>
        <taxon>Agrobacterium</taxon>
        <taxon>Agrobacterium tumefaciens complex</taxon>
    </lineage>
</organism>
<evidence type="ECO:0000313" key="9">
    <source>
        <dbReference type="EMBL" id="QTG17362.1"/>
    </source>
</evidence>
<keyword evidence="9" id="KW-0614">Plasmid</keyword>
<dbReference type="GO" id="GO:0015417">
    <property type="term" value="F:ABC-type polyamine transporter activity"/>
    <property type="evidence" value="ECO:0007669"/>
    <property type="project" value="UniProtKB-EC"/>
</dbReference>
<evidence type="ECO:0000256" key="5">
    <source>
        <dbReference type="ARBA" id="ARBA00022967"/>
    </source>
</evidence>
<dbReference type="InterPro" id="IPR027417">
    <property type="entry name" value="P-loop_NTPase"/>
</dbReference>